<keyword evidence="3" id="KW-1185">Reference proteome</keyword>
<proteinExistence type="predicted"/>
<dbReference type="PANTHER" id="PTHR31390">
    <property type="entry name" value="EXPRESSED PROTEIN"/>
    <property type="match status" value="1"/>
</dbReference>
<evidence type="ECO:0000256" key="1">
    <source>
        <dbReference type="SAM" id="MobiDB-lite"/>
    </source>
</evidence>
<evidence type="ECO:0000313" key="2">
    <source>
        <dbReference type="EMBL" id="KAF5736716.1"/>
    </source>
</evidence>
<dbReference type="EMBL" id="JAAARO010000014">
    <property type="protein sequence ID" value="KAF5736716.1"/>
    <property type="molecule type" value="Genomic_DNA"/>
</dbReference>
<dbReference type="AlphaFoldDB" id="A0A7J7CS63"/>
<organism evidence="2 3">
    <name type="scientific">Tripterygium wilfordii</name>
    <name type="common">Thunder God vine</name>
    <dbReference type="NCBI Taxonomy" id="458696"/>
    <lineage>
        <taxon>Eukaryota</taxon>
        <taxon>Viridiplantae</taxon>
        <taxon>Streptophyta</taxon>
        <taxon>Embryophyta</taxon>
        <taxon>Tracheophyta</taxon>
        <taxon>Spermatophyta</taxon>
        <taxon>Magnoliopsida</taxon>
        <taxon>eudicotyledons</taxon>
        <taxon>Gunneridae</taxon>
        <taxon>Pentapetalae</taxon>
        <taxon>rosids</taxon>
        <taxon>fabids</taxon>
        <taxon>Celastrales</taxon>
        <taxon>Celastraceae</taxon>
        <taxon>Tripterygium</taxon>
    </lineage>
</organism>
<accession>A0A7J7CS63</accession>
<sequence>MEDRIFNTEKDSQHEEHSSCLNNNRKFSRDYGSDTSEFKRERLVRKENPQHMLTLQIKQLQQSRKCGEDPLLQSIHVLGGIIPKHMVTLDEKYLRRCLELIHISASKASPCNISVTYGTRNTGIFSGDLHPDIYRNENASDSTSFVFECPLTAGTASVVFNPTRQWIVGSIMGSKSMMNLLKSPFLQQLGALDGADLESRSLNDLKDFASYNFMGTPDSLSNYSMHKLEKDSPNLYNHKYESKTLDDRLLSMSSTNSSCYDYSSSTSVSIVQSMLHCTWKAGIPRFVFSLDDRKEVYMADLCKVESADDKSLDYMYLFYSRRSDQKEHDICDKESRLVGKMRVSTSFTICPNNSRLLETEFVLFAGSENLGGEMQASSHSLRNKGLSKKVVEVFRPSHSSKQRSMSRFGGSSTILENCSWEQHHDTDNNFDLSSGANIPENSFPPNLELSAIVVKDHLPDNCQEKIGGWGLKFLKKVGARQITDTNEALVSVACARDGGDCSTSMSVVIPSGLHGGPRTRNGGPYGLLERWRSGGKCDCGGWDLGCPLRVFNAKQRKAEIVPHADTEGECKLVDLFLQVSLILWYTVGRLQFTTDTDINCSSSFSIVDFVFVLFPSKCVPCVLLIMRKYMDSLDELYLIMKIRMLQPTHYTHIIFNSSVSL</sequence>
<dbReference type="InterPro" id="IPR021916">
    <property type="entry name" value="DUF3527"/>
</dbReference>
<protein>
    <submittedName>
        <fullName evidence="2">Uncharacterized protein</fullName>
    </submittedName>
</protein>
<gene>
    <name evidence="2" type="ORF">HS088_TW14G00866</name>
</gene>
<comment type="caution">
    <text evidence="2">The sequence shown here is derived from an EMBL/GenBank/DDBJ whole genome shotgun (WGS) entry which is preliminary data.</text>
</comment>
<dbReference type="InParanoid" id="A0A7J7CS63"/>
<feature type="region of interest" description="Disordered" evidence="1">
    <location>
        <begin position="1"/>
        <end position="33"/>
    </location>
</feature>
<reference evidence="2 3" key="1">
    <citation type="journal article" date="2020" name="Nat. Commun.">
        <title>Genome of Tripterygium wilfordii and identification of cytochrome P450 involved in triptolide biosynthesis.</title>
        <authorList>
            <person name="Tu L."/>
            <person name="Su P."/>
            <person name="Zhang Z."/>
            <person name="Gao L."/>
            <person name="Wang J."/>
            <person name="Hu T."/>
            <person name="Zhou J."/>
            <person name="Zhang Y."/>
            <person name="Zhao Y."/>
            <person name="Liu Y."/>
            <person name="Song Y."/>
            <person name="Tong Y."/>
            <person name="Lu Y."/>
            <person name="Yang J."/>
            <person name="Xu C."/>
            <person name="Jia M."/>
            <person name="Peters R.J."/>
            <person name="Huang L."/>
            <person name="Gao W."/>
        </authorList>
    </citation>
    <scope>NUCLEOTIDE SEQUENCE [LARGE SCALE GENOMIC DNA]</scope>
    <source>
        <strain evidence="3">cv. XIE 37</strain>
        <tissue evidence="2">Leaf</tissue>
    </source>
</reference>
<dbReference type="FunCoup" id="A0A7J7CS63">
    <property type="interactions" value="2027"/>
</dbReference>
<dbReference type="Proteomes" id="UP000593562">
    <property type="component" value="Unassembled WGS sequence"/>
</dbReference>
<name>A0A7J7CS63_TRIWF</name>
<dbReference type="PANTHER" id="PTHR31390:SF2">
    <property type="entry name" value="EXPRESSED PROTEIN"/>
    <property type="match status" value="1"/>
</dbReference>
<evidence type="ECO:0000313" key="3">
    <source>
        <dbReference type="Proteomes" id="UP000593562"/>
    </source>
</evidence>
<dbReference type="Pfam" id="PF12043">
    <property type="entry name" value="DUF3527"/>
    <property type="match status" value="1"/>
</dbReference>
<feature type="compositionally biased region" description="Basic and acidic residues" evidence="1">
    <location>
        <begin position="1"/>
        <end position="18"/>
    </location>
</feature>